<evidence type="ECO:0000256" key="1">
    <source>
        <dbReference type="ARBA" id="ARBA00022729"/>
    </source>
</evidence>
<dbReference type="HAMAP" id="MF_00925">
    <property type="entry name" value="OM_assembly_BamE"/>
    <property type="match status" value="1"/>
</dbReference>
<dbReference type="Gene3D" id="3.30.1450.10">
    <property type="match status" value="1"/>
</dbReference>
<dbReference type="InterPro" id="IPR007450">
    <property type="entry name" value="BamE_dom"/>
</dbReference>
<dbReference type="PATRIC" id="fig|1129374.4.peg.996"/>
<accession>H3ZCB7</accession>
<evidence type="ECO:0000256" key="2">
    <source>
        <dbReference type="ARBA" id="ARBA00023136"/>
    </source>
</evidence>
<name>H3ZCB7_9ALTE</name>
<dbReference type="InterPro" id="IPR037873">
    <property type="entry name" value="BamE-like"/>
</dbReference>
<dbReference type="PANTHER" id="PTHR37482:SF1">
    <property type="entry name" value="OUTER MEMBRANE PROTEIN ASSEMBLY FACTOR BAME"/>
    <property type="match status" value="1"/>
</dbReference>
<dbReference type="PANTHER" id="PTHR37482">
    <property type="entry name" value="OUTER MEMBRANE PROTEIN ASSEMBLY FACTOR BAME"/>
    <property type="match status" value="1"/>
</dbReference>
<dbReference type="GO" id="GO:0043165">
    <property type="term" value="P:Gram-negative-bacterium-type cell outer membrane assembly"/>
    <property type="evidence" value="ECO:0007669"/>
    <property type="project" value="UniProtKB-UniRule"/>
</dbReference>
<feature type="domain" description="Outer membrane protein assembly factor BamE" evidence="6">
    <location>
        <begin position="34"/>
        <end position="103"/>
    </location>
</feature>
<evidence type="ECO:0000256" key="3">
    <source>
        <dbReference type="ARBA" id="ARBA00023237"/>
    </source>
</evidence>
<organism evidence="7 8">
    <name type="scientific">Alishewanella jeotgali KCTC 22429</name>
    <dbReference type="NCBI Taxonomy" id="1129374"/>
    <lineage>
        <taxon>Bacteria</taxon>
        <taxon>Pseudomonadati</taxon>
        <taxon>Pseudomonadota</taxon>
        <taxon>Gammaproteobacteria</taxon>
        <taxon>Alteromonadales</taxon>
        <taxon>Alteromonadaceae</taxon>
        <taxon>Alishewanella</taxon>
    </lineage>
</organism>
<dbReference type="RefSeq" id="WP_008949940.1">
    <property type="nucleotide sequence ID" value="NZ_AHTH01000010.1"/>
</dbReference>
<dbReference type="eggNOG" id="COG2913">
    <property type="taxonomic scope" value="Bacteria"/>
</dbReference>
<dbReference type="STRING" id="1129374.AJE_04951"/>
<keyword evidence="8" id="KW-1185">Reference proteome</keyword>
<keyword evidence="4" id="KW-0564">Palmitate</keyword>
<dbReference type="GO" id="GO:0051205">
    <property type="term" value="P:protein insertion into membrane"/>
    <property type="evidence" value="ECO:0007669"/>
    <property type="project" value="UniProtKB-UniRule"/>
</dbReference>
<reference evidence="7 8" key="1">
    <citation type="journal article" date="2012" name="J. Bacteriol.">
        <title>Genome Sequence of Extracellular-Protease-Producing Alishewanella jeotgali Isolated from Traditional Korean Fermented Seafood.</title>
        <authorList>
            <person name="Jung J."/>
            <person name="Chun J."/>
            <person name="Park W."/>
        </authorList>
    </citation>
    <scope>NUCLEOTIDE SEQUENCE [LARGE SCALE GENOMIC DNA]</scope>
    <source>
        <strain evidence="7 8">KCTC 22429</strain>
    </source>
</reference>
<evidence type="ECO:0000256" key="5">
    <source>
        <dbReference type="SAM" id="SignalP"/>
    </source>
</evidence>
<keyword evidence="3 4" id="KW-0998">Cell outer membrane</keyword>
<dbReference type="InterPro" id="IPR026592">
    <property type="entry name" value="BamE"/>
</dbReference>
<dbReference type="Pfam" id="PF04355">
    <property type="entry name" value="BamE"/>
    <property type="match status" value="1"/>
</dbReference>
<dbReference type="GO" id="GO:0030674">
    <property type="term" value="F:protein-macromolecule adaptor activity"/>
    <property type="evidence" value="ECO:0007669"/>
    <property type="project" value="TreeGrafter"/>
</dbReference>
<feature type="signal peptide" evidence="5">
    <location>
        <begin position="1"/>
        <end position="23"/>
    </location>
</feature>
<dbReference type="GO" id="GO:1990063">
    <property type="term" value="C:Bam protein complex"/>
    <property type="evidence" value="ECO:0007669"/>
    <property type="project" value="TreeGrafter"/>
</dbReference>
<sequence>MVSMKAVVKIVLLAAALSLSACSSWVYRIDIPQGNFLEQKDVDKLRIAMTKEQVVFVLGNPVAANPFDHDTWHYFYALRGGRGNNFEKRLVVEFKDDRLVNISGDFDKHPDFDKPLDI</sequence>
<keyword evidence="4" id="KW-0449">Lipoprotein</keyword>
<dbReference type="Proteomes" id="UP000012046">
    <property type="component" value="Unassembled WGS sequence"/>
</dbReference>
<comment type="subcellular location">
    <subcellularLocation>
        <location evidence="4">Cell outer membrane</location>
        <topology evidence="4">Lipid-anchor</topology>
    </subcellularLocation>
</comment>
<evidence type="ECO:0000313" key="8">
    <source>
        <dbReference type="Proteomes" id="UP000012046"/>
    </source>
</evidence>
<proteinExistence type="inferred from homology"/>
<dbReference type="AlphaFoldDB" id="H3ZCB7"/>
<comment type="caution">
    <text evidence="7">The sequence shown here is derived from an EMBL/GenBank/DDBJ whole genome shotgun (WGS) entry which is preliminary data.</text>
</comment>
<dbReference type="PROSITE" id="PS51257">
    <property type="entry name" value="PROKAR_LIPOPROTEIN"/>
    <property type="match status" value="1"/>
</dbReference>
<comment type="similarity">
    <text evidence="4">Belongs to the BamE family.</text>
</comment>
<evidence type="ECO:0000259" key="6">
    <source>
        <dbReference type="Pfam" id="PF04355"/>
    </source>
</evidence>
<gene>
    <name evidence="4" type="primary">bamE</name>
    <name evidence="7" type="ORF">AJE_04951</name>
</gene>
<evidence type="ECO:0000313" key="7">
    <source>
        <dbReference type="EMBL" id="EHR41709.1"/>
    </source>
</evidence>
<evidence type="ECO:0000256" key="4">
    <source>
        <dbReference type="HAMAP-Rule" id="MF_00925"/>
    </source>
</evidence>
<dbReference type="EMBL" id="AHTH01000010">
    <property type="protein sequence ID" value="EHR41709.1"/>
    <property type="molecule type" value="Genomic_DNA"/>
</dbReference>
<feature type="chain" id="PRO_5009013685" description="Outer membrane protein assembly factor BamE" evidence="5">
    <location>
        <begin position="24"/>
        <end position="118"/>
    </location>
</feature>
<protein>
    <recommendedName>
        <fullName evidence="4">Outer membrane protein assembly factor BamE</fullName>
    </recommendedName>
</protein>
<keyword evidence="1 4" id="KW-0732">Signal</keyword>
<keyword evidence="2 4" id="KW-0472">Membrane</keyword>
<comment type="subunit">
    <text evidence="4">Part of the Bam complex.</text>
</comment>
<comment type="function">
    <text evidence="4">Part of the outer membrane protein assembly complex, which is involved in assembly and insertion of beta-barrel proteins into the outer membrane.</text>
</comment>